<dbReference type="EMBL" id="JBHILJ010000010">
    <property type="protein sequence ID" value="MFB5738087.1"/>
    <property type="molecule type" value="Genomic_DNA"/>
</dbReference>
<dbReference type="Proteomes" id="UP001580391">
    <property type="component" value="Unassembled WGS sequence"/>
</dbReference>
<organism evidence="1 2">
    <name type="scientific">Leptospira wolffii</name>
    <dbReference type="NCBI Taxonomy" id="409998"/>
    <lineage>
        <taxon>Bacteria</taxon>
        <taxon>Pseudomonadati</taxon>
        <taxon>Spirochaetota</taxon>
        <taxon>Spirochaetia</taxon>
        <taxon>Leptospirales</taxon>
        <taxon>Leptospiraceae</taxon>
        <taxon>Leptospira</taxon>
    </lineage>
</organism>
<proteinExistence type="predicted"/>
<comment type="caution">
    <text evidence="1">The sequence shown here is derived from an EMBL/GenBank/DDBJ whole genome shotgun (WGS) entry which is preliminary data.</text>
</comment>
<accession>A0ABV5BSV0</accession>
<protein>
    <submittedName>
        <fullName evidence="1">Uncharacterized protein</fullName>
    </submittedName>
</protein>
<dbReference type="RefSeq" id="WP_167884015.1">
    <property type="nucleotide sequence ID" value="NZ_JBHILI010000011.1"/>
</dbReference>
<evidence type="ECO:0000313" key="1">
    <source>
        <dbReference type="EMBL" id="MFB5738087.1"/>
    </source>
</evidence>
<reference evidence="1 2" key="1">
    <citation type="submission" date="2024-09" db="EMBL/GenBank/DDBJ databases">
        <title>Taxonomic and Genotyping Characterization of Leptospira Strains isolated from Multiple Sources in Colombia highlights the importance of intermediate species.</title>
        <authorList>
            <person name="Torres Higuera L."/>
            <person name="Rojas Tapias D."/>
            <person name="Jimenez Velasquez S."/>
            <person name="Renjifo Ibanez C."/>
        </authorList>
    </citation>
    <scope>NUCLEOTIDE SEQUENCE [LARGE SCALE GENOMIC DNA]</scope>
    <source>
        <strain evidence="1 2">Lep080</strain>
    </source>
</reference>
<keyword evidence="2" id="KW-1185">Reference proteome</keyword>
<sequence length="55" mass="6611">MFQSERDKQEKIQLTSASGQVRREFFRTEIRNKTIHNSQAKEEKVVKLKPDLYDK</sequence>
<gene>
    <name evidence="1" type="ORF">ACE5IX_16315</name>
</gene>
<name>A0ABV5BSV0_9LEPT</name>
<evidence type="ECO:0000313" key="2">
    <source>
        <dbReference type="Proteomes" id="UP001580391"/>
    </source>
</evidence>